<evidence type="ECO:0000256" key="5">
    <source>
        <dbReference type="ARBA" id="ARBA00022692"/>
    </source>
</evidence>
<dbReference type="Proteomes" id="UP000236220">
    <property type="component" value="Unassembled WGS sequence"/>
</dbReference>
<gene>
    <name evidence="18" type="ORF">Lysil_2224</name>
</gene>
<feature type="signal peptide" evidence="15">
    <location>
        <begin position="1"/>
        <end position="26"/>
    </location>
</feature>
<reference evidence="18 19" key="1">
    <citation type="submission" date="2017-08" db="EMBL/GenBank/DDBJ databases">
        <title>Lysobacter sylvestris genome.</title>
        <authorList>
            <person name="Zhang D.-C."/>
            <person name="Albuquerque L."/>
            <person name="Franca L."/>
            <person name="Froufe H.J.C."/>
            <person name="Barroso C."/>
            <person name="Egas C."/>
            <person name="Da Costa M."/>
            <person name="Margesin R."/>
        </authorList>
    </citation>
    <scope>NUCLEOTIDE SEQUENCE [LARGE SCALE GENOMIC DNA]</scope>
    <source>
        <strain evidence="18 19">AM20-91</strain>
    </source>
</reference>
<evidence type="ECO:0000256" key="13">
    <source>
        <dbReference type="PROSITE-ProRule" id="PRU10144"/>
    </source>
</evidence>
<feature type="short sequence motif" description="TonB C-terminal box" evidence="13">
    <location>
        <begin position="747"/>
        <end position="764"/>
    </location>
</feature>
<accession>A0A2K1PZ29</accession>
<dbReference type="InterPro" id="IPR037066">
    <property type="entry name" value="Plug_dom_sf"/>
</dbReference>
<dbReference type="RefSeq" id="WP_103075680.1">
    <property type="nucleotide sequence ID" value="NZ_NPZB01000002.1"/>
</dbReference>
<protein>
    <submittedName>
        <fullName evidence="18">TonB dependent receptor</fullName>
    </submittedName>
</protein>
<comment type="similarity">
    <text evidence="12 14">Belongs to the TonB-dependent receptor family.</text>
</comment>
<keyword evidence="6 15" id="KW-0732">Signal</keyword>
<keyword evidence="11 12" id="KW-0998">Cell outer membrane</keyword>
<evidence type="ECO:0000313" key="18">
    <source>
        <dbReference type="EMBL" id="PNS08048.1"/>
    </source>
</evidence>
<sequence>MSSSARLPARSLLALSLIAAMGAVSAQEMAQPAPANASVNATDAAQAGNGTTSKDLDTISVIGRGETRQVQRITAKDMKTLPPGTSPLKVLEKLPGVHFESADSYGNYEWSTRISLRGFNQTRLGFMLDDIPLGDMSYGNNNGLHISRALISENLGSAELSSGIGALGTASTGNLGGTVQFHSSDPAPDYGVMLAQTIGSDSTYRTYGRLDTGDHHGFAMYLSAESASADKWKGDGQQKQFQFNGKAVYNFGDSKVGALFTTSKRNETDYQDLSWDMLKRLGWNWDNYAPNWNAAVNAAKTQCGATYVYTCDDAYYAGRGLRNDSVTSLFGDFALAEGVRLKATAYHHENRGQGHWFTPYQASYPGTAQETPISIRTTEYGINRSGLMAGLEWTLGNNLLQAGAWGENSHHTVQRNFYFISGPVDDSYFLHNPNIRKFYQRYATQTRQFYLQDSITLLDGRMRFDIGVKSPHTTTTSTTVLGSYANGSLRASKGALPQLGFGYKFDDRNEVFASYAQNIAAFQAGINGPLATTQAAFDVFASKLKPEESSTIEAGYRHGGDWFEGSLALYTTKFKNRLLSIQQCSSGIQGCPSAYANVGAVNSRGAEATFILKPMQGLRWYNSLSYNKSTYADDYLNGATLVPTKGKTTVDSPKLLFNSELAWTMNGWDARVAGSYTGKRYYTYLNDGAVPSYWQFNASAGYDFGKMGFLQDLRVALNVTNLANKHYFGTIGSNGFTDSDAVGYFATMQAGAPRQAMFTATAKF</sequence>
<evidence type="ECO:0000256" key="14">
    <source>
        <dbReference type="RuleBase" id="RU003357"/>
    </source>
</evidence>
<evidence type="ECO:0000256" key="1">
    <source>
        <dbReference type="ARBA" id="ARBA00004571"/>
    </source>
</evidence>
<dbReference type="InterPro" id="IPR000531">
    <property type="entry name" value="Beta-barrel_TonB"/>
</dbReference>
<evidence type="ECO:0000259" key="16">
    <source>
        <dbReference type="Pfam" id="PF00593"/>
    </source>
</evidence>
<dbReference type="Pfam" id="PF00593">
    <property type="entry name" value="TonB_dep_Rec_b-barrel"/>
    <property type="match status" value="1"/>
</dbReference>
<proteinExistence type="inferred from homology"/>
<dbReference type="Pfam" id="PF07715">
    <property type="entry name" value="Plug"/>
    <property type="match status" value="1"/>
</dbReference>
<evidence type="ECO:0000256" key="15">
    <source>
        <dbReference type="SAM" id="SignalP"/>
    </source>
</evidence>
<evidence type="ECO:0000256" key="10">
    <source>
        <dbReference type="ARBA" id="ARBA00023136"/>
    </source>
</evidence>
<keyword evidence="10 12" id="KW-0472">Membrane</keyword>
<comment type="caution">
    <text evidence="18">The sequence shown here is derived from an EMBL/GenBank/DDBJ whole genome shotgun (WGS) entry which is preliminary data.</text>
</comment>
<dbReference type="PROSITE" id="PS01156">
    <property type="entry name" value="TONB_DEPENDENT_REC_2"/>
    <property type="match status" value="1"/>
</dbReference>
<keyword evidence="8" id="KW-0406">Ion transport</keyword>
<dbReference type="InterPro" id="IPR039426">
    <property type="entry name" value="TonB-dep_rcpt-like"/>
</dbReference>
<dbReference type="SUPFAM" id="SSF56935">
    <property type="entry name" value="Porins"/>
    <property type="match status" value="1"/>
</dbReference>
<organism evidence="18 19">
    <name type="scientific">Solilutibacter silvestris</name>
    <dbReference type="NCBI Taxonomy" id="1645665"/>
    <lineage>
        <taxon>Bacteria</taxon>
        <taxon>Pseudomonadati</taxon>
        <taxon>Pseudomonadota</taxon>
        <taxon>Gammaproteobacteria</taxon>
        <taxon>Lysobacterales</taxon>
        <taxon>Lysobacteraceae</taxon>
        <taxon>Solilutibacter</taxon>
    </lineage>
</organism>
<feature type="domain" description="TonB-dependent receptor plug" evidence="17">
    <location>
        <begin position="67"/>
        <end position="167"/>
    </location>
</feature>
<name>A0A2K1PZ29_9GAMM</name>
<dbReference type="PANTHER" id="PTHR32552">
    <property type="entry name" value="FERRICHROME IRON RECEPTOR-RELATED"/>
    <property type="match status" value="1"/>
</dbReference>
<evidence type="ECO:0000256" key="2">
    <source>
        <dbReference type="ARBA" id="ARBA00022448"/>
    </source>
</evidence>
<keyword evidence="3 12" id="KW-1134">Transmembrane beta strand</keyword>
<evidence type="ECO:0000256" key="8">
    <source>
        <dbReference type="ARBA" id="ARBA00023065"/>
    </source>
</evidence>
<dbReference type="AlphaFoldDB" id="A0A2K1PZ29"/>
<evidence type="ECO:0000256" key="6">
    <source>
        <dbReference type="ARBA" id="ARBA00022729"/>
    </source>
</evidence>
<keyword evidence="19" id="KW-1185">Reference proteome</keyword>
<evidence type="ECO:0000313" key="19">
    <source>
        <dbReference type="Proteomes" id="UP000236220"/>
    </source>
</evidence>
<keyword evidence="5 12" id="KW-0812">Transmembrane</keyword>
<keyword evidence="7" id="KW-0408">Iron</keyword>
<keyword evidence="9 14" id="KW-0798">TonB box</keyword>
<feature type="domain" description="TonB-dependent receptor-like beta-barrel" evidence="16">
    <location>
        <begin position="271"/>
        <end position="722"/>
    </location>
</feature>
<evidence type="ECO:0000256" key="4">
    <source>
        <dbReference type="ARBA" id="ARBA00022496"/>
    </source>
</evidence>
<evidence type="ECO:0000259" key="17">
    <source>
        <dbReference type="Pfam" id="PF07715"/>
    </source>
</evidence>
<dbReference type="EMBL" id="NPZB01000002">
    <property type="protein sequence ID" value="PNS08048.1"/>
    <property type="molecule type" value="Genomic_DNA"/>
</dbReference>
<evidence type="ECO:0000256" key="3">
    <source>
        <dbReference type="ARBA" id="ARBA00022452"/>
    </source>
</evidence>
<evidence type="ECO:0000256" key="9">
    <source>
        <dbReference type="ARBA" id="ARBA00023077"/>
    </source>
</evidence>
<dbReference type="InterPro" id="IPR012910">
    <property type="entry name" value="Plug_dom"/>
</dbReference>
<keyword evidence="2 12" id="KW-0813">Transport</keyword>
<dbReference type="OrthoDB" id="15609at2"/>
<dbReference type="GO" id="GO:0009279">
    <property type="term" value="C:cell outer membrane"/>
    <property type="evidence" value="ECO:0007669"/>
    <property type="project" value="UniProtKB-SubCell"/>
</dbReference>
<evidence type="ECO:0000256" key="12">
    <source>
        <dbReference type="PROSITE-ProRule" id="PRU01360"/>
    </source>
</evidence>
<dbReference type="Gene3D" id="2.40.170.20">
    <property type="entry name" value="TonB-dependent receptor, beta-barrel domain"/>
    <property type="match status" value="1"/>
</dbReference>
<dbReference type="GO" id="GO:0015344">
    <property type="term" value="F:siderophore uptake transmembrane transporter activity"/>
    <property type="evidence" value="ECO:0007669"/>
    <property type="project" value="TreeGrafter"/>
</dbReference>
<comment type="subcellular location">
    <subcellularLocation>
        <location evidence="1 12">Cell outer membrane</location>
        <topology evidence="1 12">Multi-pass membrane protein</topology>
    </subcellularLocation>
</comment>
<evidence type="ECO:0000256" key="11">
    <source>
        <dbReference type="ARBA" id="ARBA00023237"/>
    </source>
</evidence>
<keyword evidence="18" id="KW-0675">Receptor</keyword>
<dbReference type="InterPro" id="IPR036942">
    <property type="entry name" value="Beta-barrel_TonB_sf"/>
</dbReference>
<keyword evidence="4" id="KW-0410">Iron transport</keyword>
<dbReference type="PROSITE" id="PS52016">
    <property type="entry name" value="TONB_DEPENDENT_REC_3"/>
    <property type="match status" value="1"/>
</dbReference>
<evidence type="ECO:0000256" key="7">
    <source>
        <dbReference type="ARBA" id="ARBA00023004"/>
    </source>
</evidence>
<dbReference type="InterPro" id="IPR010917">
    <property type="entry name" value="TonB_rcpt_CS"/>
</dbReference>
<dbReference type="PANTHER" id="PTHR32552:SF89">
    <property type="entry name" value="CATECHOLATE SIDEROPHORE RECEPTOR FIU"/>
    <property type="match status" value="1"/>
</dbReference>
<feature type="chain" id="PRO_5014388331" evidence="15">
    <location>
        <begin position="27"/>
        <end position="764"/>
    </location>
</feature>
<dbReference type="Gene3D" id="2.170.130.10">
    <property type="entry name" value="TonB-dependent receptor, plug domain"/>
    <property type="match status" value="1"/>
</dbReference>